<evidence type="ECO:0000313" key="1">
    <source>
        <dbReference type="EMBL" id="SEW57457.1"/>
    </source>
</evidence>
<accession>A0A1I0SG68</accession>
<dbReference type="AlphaFoldDB" id="A0A1I0SG68"/>
<evidence type="ECO:0000313" key="2">
    <source>
        <dbReference type="Proteomes" id="UP000199310"/>
    </source>
</evidence>
<dbReference type="OrthoDB" id="1102561at2"/>
<dbReference type="EMBL" id="FOJG01000003">
    <property type="protein sequence ID" value="SEW57457.1"/>
    <property type="molecule type" value="Genomic_DNA"/>
</dbReference>
<dbReference type="RefSeq" id="WP_089904813.1">
    <property type="nucleotide sequence ID" value="NZ_FOJG01000003.1"/>
</dbReference>
<gene>
    <name evidence="1" type="ORF">SAMN04488122_6793</name>
</gene>
<protein>
    <submittedName>
        <fullName evidence="1">Uncharacterized protein</fullName>
    </submittedName>
</protein>
<name>A0A1I0SG68_9BACT</name>
<keyword evidence="2" id="KW-1185">Reference proteome</keyword>
<organism evidence="1 2">
    <name type="scientific">Chitinophaga arvensicola</name>
    <dbReference type="NCBI Taxonomy" id="29529"/>
    <lineage>
        <taxon>Bacteria</taxon>
        <taxon>Pseudomonadati</taxon>
        <taxon>Bacteroidota</taxon>
        <taxon>Chitinophagia</taxon>
        <taxon>Chitinophagales</taxon>
        <taxon>Chitinophagaceae</taxon>
        <taxon>Chitinophaga</taxon>
    </lineage>
</organism>
<reference evidence="2" key="1">
    <citation type="submission" date="2016-10" db="EMBL/GenBank/DDBJ databases">
        <authorList>
            <person name="Varghese N."/>
            <person name="Submissions S."/>
        </authorList>
    </citation>
    <scope>NUCLEOTIDE SEQUENCE [LARGE SCALE GENOMIC DNA]</scope>
    <source>
        <strain evidence="2">DSM 3695</strain>
    </source>
</reference>
<dbReference type="Proteomes" id="UP000199310">
    <property type="component" value="Unassembled WGS sequence"/>
</dbReference>
<sequence>MENKIQQVPETTSIIESQVHRIEDFLKYLGLPSDGIIASLDQRETMGKNLETLINRVPAEIKKDAKYLSKFVIGAGFGIFDYSMNSIWNEVVLALHKIAITYGLDIFFDKAVGGSSRSLYKDAGDLPMLKEKVLLDTCWKLELITETTHKKLAHILDMRNHIGISHQNDSQINAFELLGYVETCIQEVLLSQPSPDAIHVQAFIQNFKGHDQVIDQPWIENVIPRLQQLPTRHCDSIIRIFFSVYVSTETSTVLQKNISIMAPIIWSLCTDQEKDRLGLILAGYRNNLHVEKHTKGIEFFGFVNGNSYLDIREKEVTLDKLASRLKNAHYSYDNYFHEGSIMEEIMTYIDNAESVPEIVSTHLIEAVILCRIGRGYNYFGGVSPQAKPYYNQFLKIIAPKYTPKIILALTTSEVQRKISNSLSRDACHELLECVNETVVDRRQKEAVEYLLTNMRKNKDAIFNKEFQLISSPFITWIR</sequence>
<proteinExistence type="predicted"/>